<feature type="domain" description="Reverse transcriptase zinc-binding" evidence="3">
    <location>
        <begin position="1398"/>
        <end position="1482"/>
    </location>
</feature>
<evidence type="ECO:0000259" key="2">
    <source>
        <dbReference type="Pfam" id="PF03372"/>
    </source>
</evidence>
<dbReference type="Gene3D" id="3.60.10.10">
    <property type="entry name" value="Endonuclease/exonuclease/phosphatase"/>
    <property type="match status" value="1"/>
</dbReference>
<accession>A0A2N9J2Q5</accession>
<evidence type="ECO:0000259" key="3">
    <source>
        <dbReference type="Pfam" id="PF13966"/>
    </source>
</evidence>
<dbReference type="EMBL" id="OIVN01006379">
    <property type="protein sequence ID" value="SPD31786.1"/>
    <property type="molecule type" value="Genomic_DNA"/>
</dbReference>
<dbReference type="GO" id="GO:0003824">
    <property type="term" value="F:catalytic activity"/>
    <property type="evidence" value="ECO:0007669"/>
    <property type="project" value="InterPro"/>
</dbReference>
<gene>
    <name evidence="4" type="ORF">FSB_LOCUS59668</name>
</gene>
<proteinExistence type="predicted"/>
<evidence type="ECO:0008006" key="5">
    <source>
        <dbReference type="Google" id="ProtNLM"/>
    </source>
</evidence>
<evidence type="ECO:0000313" key="4">
    <source>
        <dbReference type="EMBL" id="SPD31786.1"/>
    </source>
</evidence>
<feature type="compositionally biased region" description="Polar residues" evidence="1">
    <location>
        <begin position="391"/>
        <end position="400"/>
    </location>
</feature>
<dbReference type="PANTHER" id="PTHR46890">
    <property type="entry name" value="NON-LTR RETROLELEMENT REVERSE TRANSCRIPTASE-LIKE PROTEIN-RELATED"/>
    <property type="match status" value="1"/>
</dbReference>
<dbReference type="InterPro" id="IPR052343">
    <property type="entry name" value="Retrotransposon-Effector_Assoc"/>
</dbReference>
<protein>
    <recommendedName>
        <fullName evidence="5">Reverse transcriptase domain-containing protein</fullName>
    </recommendedName>
</protein>
<feature type="compositionally biased region" description="Acidic residues" evidence="1">
    <location>
        <begin position="424"/>
        <end position="433"/>
    </location>
</feature>
<feature type="compositionally biased region" description="Basic and acidic residues" evidence="1">
    <location>
        <begin position="402"/>
        <end position="421"/>
    </location>
</feature>
<dbReference type="Pfam" id="PF13966">
    <property type="entry name" value="zf-RVT"/>
    <property type="match status" value="1"/>
</dbReference>
<reference evidence="4" key="1">
    <citation type="submission" date="2018-02" db="EMBL/GenBank/DDBJ databases">
        <authorList>
            <person name="Cohen D.B."/>
            <person name="Kent A.D."/>
        </authorList>
    </citation>
    <scope>NUCLEOTIDE SEQUENCE</scope>
</reference>
<organism evidence="4">
    <name type="scientific">Fagus sylvatica</name>
    <name type="common">Beechnut</name>
    <dbReference type="NCBI Taxonomy" id="28930"/>
    <lineage>
        <taxon>Eukaryota</taxon>
        <taxon>Viridiplantae</taxon>
        <taxon>Streptophyta</taxon>
        <taxon>Embryophyta</taxon>
        <taxon>Tracheophyta</taxon>
        <taxon>Spermatophyta</taxon>
        <taxon>Magnoliopsida</taxon>
        <taxon>eudicotyledons</taxon>
        <taxon>Gunneridae</taxon>
        <taxon>Pentapetalae</taxon>
        <taxon>rosids</taxon>
        <taxon>fabids</taxon>
        <taxon>Fagales</taxon>
        <taxon>Fagaceae</taxon>
        <taxon>Fagus</taxon>
    </lineage>
</organism>
<dbReference type="InterPro" id="IPR043502">
    <property type="entry name" value="DNA/RNA_pol_sf"/>
</dbReference>
<name>A0A2N9J2Q5_FAGSY</name>
<dbReference type="Pfam" id="PF03372">
    <property type="entry name" value="Exo_endo_phos"/>
    <property type="match status" value="1"/>
</dbReference>
<feature type="domain" description="Endonuclease/exonuclease/phosphatase" evidence="2">
    <location>
        <begin position="605"/>
        <end position="765"/>
    </location>
</feature>
<dbReference type="PANTHER" id="PTHR46890:SF50">
    <property type="entry name" value="RNA-DIRECTED DNA POLYMERASE, EUKARYOTA, REVERSE TRANSCRIPTASE ZINC-BINDING DOMAIN PROTEIN-RELATED"/>
    <property type="match status" value="1"/>
</dbReference>
<dbReference type="InterPro" id="IPR026960">
    <property type="entry name" value="RVT-Znf"/>
</dbReference>
<feature type="region of interest" description="Disordered" evidence="1">
    <location>
        <begin position="382"/>
        <end position="433"/>
    </location>
</feature>
<dbReference type="InterPro" id="IPR005135">
    <property type="entry name" value="Endo/exonuclease/phosphatase"/>
</dbReference>
<evidence type="ECO:0000256" key="1">
    <source>
        <dbReference type="SAM" id="MobiDB-lite"/>
    </source>
</evidence>
<dbReference type="InterPro" id="IPR036691">
    <property type="entry name" value="Endo/exonu/phosph_ase_sf"/>
</dbReference>
<dbReference type="CDD" id="cd01650">
    <property type="entry name" value="RT_nLTR_like"/>
    <property type="match status" value="1"/>
</dbReference>
<dbReference type="SUPFAM" id="SSF56219">
    <property type="entry name" value="DNase I-like"/>
    <property type="match status" value="1"/>
</dbReference>
<dbReference type="SUPFAM" id="SSF56672">
    <property type="entry name" value="DNA/RNA polymerases"/>
    <property type="match status" value="1"/>
</dbReference>
<sequence length="1592" mass="178823">MDPLLMALPLPPPPLLPPNPTPNTISCPPPTFPANHPLPINHHAGLPFPPPCFGSLPAQTIIGWPFPQATYIPQTGNTFIPQIPPQANPLPNIHQTQPIPIQSKPKWVTAKSIRKGTQRTLGSRVCSFRVGAKQFLFDFDGGRTAPYHITEKRGRFVGSLWLGLKSLHWLIETWGLLRQTEDLKGFFRFLRTEYSTLELSCLQNPYGRFVELCEYHGGAQRGGIRIPEGFRGKNWERFVKELHSFFPGTAVTVAHQTGKPRNGTARAELERRVIRAGPTPAVSGSRNGKMDSKLRDTHDFKNQFAGSVIADSPHAVMDPNAPRPTRKCNFKWAPVTSTLPITKPVDGPHQAQWVGLKTKALGLAQPNSQATQAQALDIGSVEEEQDKSFNFPKSSPTPTNLVDHDDIKELGSSDEETHAAEELSSSDEDTQADDCEFPLETLAMRILDGSMGDTSVERGYAAVEVEEPSAGLDLALVRVDLAEDFQGTVPTIEPGISMLHGDSESQLLPLAVVVPTTILAAPEKPHNTGSEWVNNQYRGLCELVGFPLDSHEKQCLALLRRIEASRSRKKGELGSRTVVCSGKKGARELRNLVSSVNYEALDAVNTAGGVLLLWDKRVLELADSSVGNFSVSCLWKGFLDGFEWVGTGLYGPNQDALRPDFWSEVKSVRQRWAQPWCVFGDFNVVRFPNERLGCSRISASMIEFSDFIEDLSLVDLPLNGGRYTWCNGSRNPSMSRIDRVLVSADWEEHYPDIVQKLQPKPISDHTPILLEVRGWWSSYTFSGTPSYVLSQKLKALKGDLKLWNKQVFEDVGLKRQQLECDLQFFDEKEGTSFLTSEERVLREACKSELEKLALLEEVSWRQKSRVLWLKEGDNNTKFFHQMANSHRRNNYMERVEVDGAVYEVESEVREKVVQYYASLYQEHESWRPTIDGIDFDLISDEEQAMLERKFDRDEVLQVVNDLQGDKAPEPDGFTMAFFQKCWSVLEEDIMGFFEEVHTYCKFERSLNASFIALIPKKQNATNIRDFRPISLIGSVYKLLSKVLANRLKGVLDHIIPESQNSFIGGRKILDSVLIANECLDSRLKSRLPACISLVQFSVLVNGSSEGFFSSSRGIRQGDPLSPLLFLLIMEVLSRMLRKVEVAGLIRGFSAGDLDQLSYIRMVLSCFEAVTGLQVNMAKSENVPVGEVGNIAMLADSLDCWVGSLPLAYLGMPLGASYKARIEKLQRNFLLEGMGEEFKHHLVGWDKVCTPKEKGGLGVRSLILFNKALLGKWLWRFGLEEHHLWRRVLVAKYGVDLGGWRTPRNRGPHGCDKWCGDRALMDRFPTLYACSSHQEVTIASVLLRPAAGGPCEWNVGFGRDFNDWEIDLVVEFFQLLASNTPNNAGPDGLRWKGSKDGMFASRSFYHVLNEKPGLPFPWKGIWAAKAPPRVSFFIWTAAWGRILTCDNLMRRGYTMVNRCCLCCSNGETVDHLLLHCPVSHVLWSFLFRSFHVSWVSPQSVKDLLFGWRNWLGKLHSDVWNLAPLCLMWIIWMEHNSRTFEDMLCSTDQLLEKFATSLFSWSRVWGFSTASSVADFVVSLNTVSDSVSVSPSIL</sequence>